<evidence type="ECO:0000256" key="1">
    <source>
        <dbReference type="SAM" id="MobiDB-lite"/>
    </source>
</evidence>
<accession>A0AAD7AJ51</accession>
<dbReference type="Proteomes" id="UP001218218">
    <property type="component" value="Unassembled WGS sequence"/>
</dbReference>
<proteinExistence type="predicted"/>
<evidence type="ECO:0000313" key="3">
    <source>
        <dbReference type="Proteomes" id="UP001218218"/>
    </source>
</evidence>
<comment type="caution">
    <text evidence="2">The sequence shown here is derived from an EMBL/GenBank/DDBJ whole genome shotgun (WGS) entry which is preliminary data.</text>
</comment>
<gene>
    <name evidence="2" type="ORF">DFH08DRAFT_953015</name>
</gene>
<keyword evidence="3" id="KW-1185">Reference proteome</keyword>
<protein>
    <submittedName>
        <fullName evidence="2">Uncharacterized protein</fullName>
    </submittedName>
</protein>
<organism evidence="2 3">
    <name type="scientific">Mycena albidolilacea</name>
    <dbReference type="NCBI Taxonomy" id="1033008"/>
    <lineage>
        <taxon>Eukaryota</taxon>
        <taxon>Fungi</taxon>
        <taxon>Dikarya</taxon>
        <taxon>Basidiomycota</taxon>
        <taxon>Agaricomycotina</taxon>
        <taxon>Agaricomycetes</taxon>
        <taxon>Agaricomycetidae</taxon>
        <taxon>Agaricales</taxon>
        <taxon>Marasmiineae</taxon>
        <taxon>Mycenaceae</taxon>
        <taxon>Mycena</taxon>
    </lineage>
</organism>
<dbReference type="AlphaFoldDB" id="A0AAD7AJ51"/>
<evidence type="ECO:0000313" key="2">
    <source>
        <dbReference type="EMBL" id="KAJ7359921.1"/>
    </source>
</evidence>
<name>A0AAD7AJ51_9AGAR</name>
<dbReference type="EMBL" id="JARIHO010000006">
    <property type="protein sequence ID" value="KAJ7359921.1"/>
    <property type="molecule type" value="Genomic_DNA"/>
</dbReference>
<feature type="region of interest" description="Disordered" evidence="1">
    <location>
        <begin position="133"/>
        <end position="156"/>
    </location>
</feature>
<sequence length="225" mass="24352">MSSAGVRTYIQVKSVGDRQKLGARRATACVVHFRAVKVIVLDALLVQVHKASKQQPPTALSEIRRRRWQKEKAHLSSGSSFNIPQSLACVAQYEDATILVPALVQAHDPRDSDPPQSVKGSVNAELEVKAPGSGRTVRHFGTNAGTEEKQAEEPIGDGDIVAAALEEPIETQPSEQQERAAPLQDVHELHRGLQHAFAKHALVQLEDLGVDGGLYLVPATMAAWV</sequence>
<reference evidence="2" key="1">
    <citation type="submission" date="2023-03" db="EMBL/GenBank/DDBJ databases">
        <title>Massive genome expansion in bonnet fungi (Mycena s.s.) driven by repeated elements and novel gene families across ecological guilds.</title>
        <authorList>
            <consortium name="Lawrence Berkeley National Laboratory"/>
            <person name="Harder C.B."/>
            <person name="Miyauchi S."/>
            <person name="Viragh M."/>
            <person name="Kuo A."/>
            <person name="Thoen E."/>
            <person name="Andreopoulos B."/>
            <person name="Lu D."/>
            <person name="Skrede I."/>
            <person name="Drula E."/>
            <person name="Henrissat B."/>
            <person name="Morin E."/>
            <person name="Kohler A."/>
            <person name="Barry K."/>
            <person name="LaButti K."/>
            <person name="Morin E."/>
            <person name="Salamov A."/>
            <person name="Lipzen A."/>
            <person name="Mereny Z."/>
            <person name="Hegedus B."/>
            <person name="Baldrian P."/>
            <person name="Stursova M."/>
            <person name="Weitz H."/>
            <person name="Taylor A."/>
            <person name="Grigoriev I.V."/>
            <person name="Nagy L.G."/>
            <person name="Martin F."/>
            <person name="Kauserud H."/>
        </authorList>
    </citation>
    <scope>NUCLEOTIDE SEQUENCE</scope>
    <source>
        <strain evidence="2">CBHHK002</strain>
    </source>
</reference>